<dbReference type="AlphaFoldDB" id="X1CKI1"/>
<sequence length="71" mass="8573">TAIDTLEHIEDLHPFLLMLGKRMSRGARFYHNDDFEHQEVSPMHFDHSEHLDEWLKKAGFLIWDEHWCIKA</sequence>
<comment type="caution">
    <text evidence="1">The sequence shown here is derived from an EMBL/GenBank/DDBJ whole genome shotgun (WGS) entry which is preliminary data.</text>
</comment>
<evidence type="ECO:0000313" key="1">
    <source>
        <dbReference type="EMBL" id="GAG96728.1"/>
    </source>
</evidence>
<evidence type="ECO:0008006" key="2">
    <source>
        <dbReference type="Google" id="ProtNLM"/>
    </source>
</evidence>
<dbReference type="EMBL" id="BART01027739">
    <property type="protein sequence ID" value="GAG96728.1"/>
    <property type="molecule type" value="Genomic_DNA"/>
</dbReference>
<name>X1CKI1_9ZZZZ</name>
<reference evidence="1" key="1">
    <citation type="journal article" date="2014" name="Front. Microbiol.">
        <title>High frequency of phylogenetically diverse reductive dehalogenase-homologous genes in deep subseafloor sedimentary metagenomes.</title>
        <authorList>
            <person name="Kawai M."/>
            <person name="Futagami T."/>
            <person name="Toyoda A."/>
            <person name="Takaki Y."/>
            <person name="Nishi S."/>
            <person name="Hori S."/>
            <person name="Arai W."/>
            <person name="Tsubouchi T."/>
            <person name="Morono Y."/>
            <person name="Uchiyama I."/>
            <person name="Ito T."/>
            <person name="Fujiyama A."/>
            <person name="Inagaki F."/>
            <person name="Takami H."/>
        </authorList>
    </citation>
    <scope>NUCLEOTIDE SEQUENCE</scope>
    <source>
        <strain evidence="1">Expedition CK06-06</strain>
    </source>
</reference>
<accession>X1CKI1</accession>
<protein>
    <recommendedName>
        <fullName evidence="2">Methyltransferase type 11 domain-containing protein</fullName>
    </recommendedName>
</protein>
<gene>
    <name evidence="1" type="ORF">S01H4_49104</name>
</gene>
<proteinExistence type="predicted"/>
<feature type="non-terminal residue" evidence="1">
    <location>
        <position position="1"/>
    </location>
</feature>
<organism evidence="1">
    <name type="scientific">marine sediment metagenome</name>
    <dbReference type="NCBI Taxonomy" id="412755"/>
    <lineage>
        <taxon>unclassified sequences</taxon>
        <taxon>metagenomes</taxon>
        <taxon>ecological metagenomes</taxon>
    </lineage>
</organism>